<dbReference type="EMBL" id="JAVRHQ010000010">
    <property type="protein sequence ID" value="MDT0643065.1"/>
    <property type="molecule type" value="Genomic_DNA"/>
</dbReference>
<evidence type="ECO:0000313" key="1">
    <source>
        <dbReference type="EMBL" id="MDT0643065.1"/>
    </source>
</evidence>
<proteinExistence type="predicted"/>
<keyword evidence="2" id="KW-1185">Reference proteome</keyword>
<accession>A0ABU3C9Q2</accession>
<dbReference type="Proteomes" id="UP001262889">
    <property type="component" value="Unassembled WGS sequence"/>
</dbReference>
<gene>
    <name evidence="1" type="ORF">RM553_09520</name>
</gene>
<comment type="caution">
    <text evidence="1">The sequence shown here is derived from an EMBL/GenBank/DDBJ whole genome shotgun (WGS) entry which is preliminary data.</text>
</comment>
<dbReference type="RefSeq" id="WP_311534688.1">
    <property type="nucleotide sequence ID" value="NZ_JAVRHQ010000010.1"/>
</dbReference>
<evidence type="ECO:0000313" key="2">
    <source>
        <dbReference type="Proteomes" id="UP001262889"/>
    </source>
</evidence>
<protein>
    <submittedName>
        <fullName evidence="1">Uncharacterized protein</fullName>
    </submittedName>
</protein>
<organism evidence="1 2">
    <name type="scientific">Autumnicola tepida</name>
    <dbReference type="NCBI Taxonomy" id="3075595"/>
    <lineage>
        <taxon>Bacteria</taxon>
        <taxon>Pseudomonadati</taxon>
        <taxon>Bacteroidota</taxon>
        <taxon>Flavobacteriia</taxon>
        <taxon>Flavobacteriales</taxon>
        <taxon>Flavobacteriaceae</taxon>
        <taxon>Autumnicola</taxon>
    </lineage>
</organism>
<name>A0ABU3C9Q2_9FLAO</name>
<sequence>MEDAFQNPELIENCTGNFIFRKKDGFKIDPNGILIPARNLNFYKLGGKFISINMEKSRRSKKEKIFRCAYKMMKAFNRSLN</sequence>
<reference evidence="1 2" key="1">
    <citation type="submission" date="2023-09" db="EMBL/GenBank/DDBJ databases">
        <authorList>
            <person name="Rey-Velasco X."/>
        </authorList>
    </citation>
    <scope>NUCLEOTIDE SEQUENCE [LARGE SCALE GENOMIC DNA]</scope>
    <source>
        <strain evidence="1 2">F363</strain>
    </source>
</reference>